<sequence>MADGVLSEITKPLAFRKKEHGVTYLHTIHPNNSTASNLIDPQGRHLNYLRLAITDRCNFRCTYCMPEDGIDLKARDDIMRFQEMEHLLGLFLDLGVTKVRITGGEPFVRKGLPEFLIKINQYEKLESINLTTNAYFTEDAVQLFQKIKMDSINISLDSLNREVFYKITRRDDFEKVWSNIKKFLLTDLTVKLNMVVIKGINDNEIVDFAELAKNSKVEIRFIEQMPFNGGHFSNDILSAEEIILILQNAYPSMMEFFKMSSTARIFEIPGFKGRLGIIAGHSRTFCSTCSRLRLTPEGILKICLYDHGSVNLKDMLRSGRSDQEIKTAIKDAVSKRAKDGFESEQRTLQKIHFSKNKLSMAQIGG</sequence>
<keyword evidence="7" id="KW-0408">Iron</keyword>
<keyword evidence="8" id="KW-0411">Iron-sulfur</keyword>
<evidence type="ECO:0000259" key="13">
    <source>
        <dbReference type="PROSITE" id="PS51918"/>
    </source>
</evidence>
<keyword evidence="5" id="KW-0479">Metal-binding</keyword>
<dbReference type="PROSITE" id="PS01305">
    <property type="entry name" value="MOAA_NIFB_PQQE"/>
    <property type="match status" value="1"/>
</dbReference>
<evidence type="ECO:0000256" key="4">
    <source>
        <dbReference type="ARBA" id="ARBA00022691"/>
    </source>
</evidence>
<evidence type="ECO:0000256" key="5">
    <source>
        <dbReference type="ARBA" id="ARBA00022723"/>
    </source>
</evidence>
<evidence type="ECO:0000256" key="9">
    <source>
        <dbReference type="ARBA" id="ARBA00023134"/>
    </source>
</evidence>
<dbReference type="InterPro" id="IPR040064">
    <property type="entry name" value="MoaA-like"/>
</dbReference>
<dbReference type="InterPro" id="IPR007197">
    <property type="entry name" value="rSAM"/>
</dbReference>
<dbReference type="InterPro" id="IPR013785">
    <property type="entry name" value="Aldolase_TIM"/>
</dbReference>
<dbReference type="Pfam" id="PF04055">
    <property type="entry name" value="Radical_SAM"/>
    <property type="match status" value="1"/>
</dbReference>
<dbReference type="InterPro" id="IPR013483">
    <property type="entry name" value="MoaA"/>
</dbReference>
<keyword evidence="6" id="KW-0547">Nucleotide-binding</keyword>
<gene>
    <name evidence="14" type="ORF">EDE11_101352</name>
</gene>
<reference evidence="14 15" key="1">
    <citation type="submission" date="2019-03" db="EMBL/GenBank/DDBJ databases">
        <title>Systems level insights into methane cycling in arid and semi-arid ecosystems.</title>
        <authorList>
            <person name="Kalyuzhnaya M."/>
        </authorList>
    </citation>
    <scope>NUCLEOTIDE SEQUENCE [LARGE SCALE GENOMIC DNA]</scope>
    <source>
        <strain evidence="14 15">S-1</strain>
    </source>
</reference>
<dbReference type="InterPro" id="IPR006638">
    <property type="entry name" value="Elp3/MiaA/NifB-like_rSAM"/>
</dbReference>
<keyword evidence="15" id="KW-1185">Reference proteome</keyword>
<evidence type="ECO:0000256" key="8">
    <source>
        <dbReference type="ARBA" id="ARBA00023014"/>
    </source>
</evidence>
<comment type="catalytic activity">
    <reaction evidence="12">
        <text>GTP + AH2 + S-adenosyl-L-methionine = (8S)-3',8-cyclo-7,8-dihydroguanosine 5'-triphosphate + 5'-deoxyadenosine + L-methionine + A + H(+)</text>
        <dbReference type="Rhea" id="RHEA:49576"/>
        <dbReference type="ChEBI" id="CHEBI:13193"/>
        <dbReference type="ChEBI" id="CHEBI:15378"/>
        <dbReference type="ChEBI" id="CHEBI:17319"/>
        <dbReference type="ChEBI" id="CHEBI:17499"/>
        <dbReference type="ChEBI" id="CHEBI:37565"/>
        <dbReference type="ChEBI" id="CHEBI:57844"/>
        <dbReference type="ChEBI" id="CHEBI:59789"/>
        <dbReference type="ChEBI" id="CHEBI:131766"/>
        <dbReference type="EC" id="4.1.99.22"/>
    </reaction>
</comment>
<dbReference type="CDD" id="cd01335">
    <property type="entry name" value="Radical_SAM"/>
    <property type="match status" value="1"/>
</dbReference>
<dbReference type="SMART" id="SM00729">
    <property type="entry name" value="Elp3"/>
    <property type="match status" value="1"/>
</dbReference>
<dbReference type="EMBL" id="SMCN01000001">
    <property type="protein sequence ID" value="TCV88561.1"/>
    <property type="molecule type" value="Genomic_DNA"/>
</dbReference>
<dbReference type="CDD" id="cd21117">
    <property type="entry name" value="Twitch_MoaA"/>
    <property type="match status" value="1"/>
</dbReference>
<dbReference type="Gene3D" id="3.20.20.70">
    <property type="entry name" value="Aldolase class I"/>
    <property type="match status" value="1"/>
</dbReference>
<name>A0ABY2CSZ0_METMH</name>
<dbReference type="InterPro" id="IPR010505">
    <property type="entry name" value="MoaA_twitch"/>
</dbReference>
<organism evidence="14 15">
    <name type="scientific">Methylomonas methanica</name>
    <dbReference type="NCBI Taxonomy" id="421"/>
    <lineage>
        <taxon>Bacteria</taxon>
        <taxon>Pseudomonadati</taxon>
        <taxon>Pseudomonadota</taxon>
        <taxon>Gammaproteobacteria</taxon>
        <taxon>Methylococcales</taxon>
        <taxon>Methylococcaceae</taxon>
        <taxon>Methylomonas</taxon>
    </lineage>
</organism>
<feature type="domain" description="Radical SAM core" evidence="13">
    <location>
        <begin position="41"/>
        <end position="263"/>
    </location>
</feature>
<keyword evidence="11" id="KW-0456">Lyase</keyword>
<dbReference type="InterPro" id="IPR000385">
    <property type="entry name" value="MoaA_NifB_PqqE_Fe-S-bd_CS"/>
</dbReference>
<keyword evidence="4" id="KW-0949">S-adenosyl-L-methionine</keyword>
<dbReference type="InterPro" id="IPR058240">
    <property type="entry name" value="rSAM_sf"/>
</dbReference>
<dbReference type="PROSITE" id="PS51918">
    <property type="entry name" value="RADICAL_SAM"/>
    <property type="match status" value="1"/>
</dbReference>
<keyword evidence="9" id="KW-0342">GTP-binding</keyword>
<evidence type="ECO:0000256" key="11">
    <source>
        <dbReference type="ARBA" id="ARBA00023239"/>
    </source>
</evidence>
<evidence type="ECO:0000256" key="12">
    <source>
        <dbReference type="ARBA" id="ARBA00048697"/>
    </source>
</evidence>
<dbReference type="SUPFAM" id="SSF102114">
    <property type="entry name" value="Radical SAM enzymes"/>
    <property type="match status" value="1"/>
</dbReference>
<proteinExistence type="predicted"/>
<evidence type="ECO:0000256" key="2">
    <source>
        <dbReference type="ARBA" id="ARBA00012167"/>
    </source>
</evidence>
<comment type="caution">
    <text evidence="14">The sequence shown here is derived from an EMBL/GenBank/DDBJ whole genome shotgun (WGS) entry which is preliminary data.</text>
</comment>
<dbReference type="InterPro" id="IPR050105">
    <property type="entry name" value="MoCo_biosynth_MoaA/MoaC"/>
</dbReference>
<evidence type="ECO:0000256" key="10">
    <source>
        <dbReference type="ARBA" id="ARBA00023150"/>
    </source>
</evidence>
<protein>
    <recommendedName>
        <fullName evidence="2">GTP 3',8-cyclase</fullName>
        <ecNumber evidence="2">4.1.99.22</ecNumber>
    </recommendedName>
</protein>
<dbReference type="SFLD" id="SFLDG01386">
    <property type="entry name" value="main_SPASM_domain-containing"/>
    <property type="match status" value="1"/>
</dbReference>
<evidence type="ECO:0000256" key="7">
    <source>
        <dbReference type="ARBA" id="ARBA00023004"/>
    </source>
</evidence>
<keyword evidence="3" id="KW-0004">4Fe-4S</keyword>
<keyword evidence="10" id="KW-0501">Molybdenum cofactor biosynthesis</keyword>
<dbReference type="PANTHER" id="PTHR22960:SF0">
    <property type="entry name" value="MOLYBDENUM COFACTOR BIOSYNTHESIS PROTEIN 1"/>
    <property type="match status" value="1"/>
</dbReference>
<dbReference type="PANTHER" id="PTHR22960">
    <property type="entry name" value="MOLYBDOPTERIN COFACTOR SYNTHESIS PROTEIN A"/>
    <property type="match status" value="1"/>
</dbReference>
<evidence type="ECO:0000256" key="3">
    <source>
        <dbReference type="ARBA" id="ARBA00022485"/>
    </source>
</evidence>
<dbReference type="SFLD" id="SFLDG01067">
    <property type="entry name" value="SPASM/twitch_domain_containing"/>
    <property type="match status" value="1"/>
</dbReference>
<accession>A0ABY2CSZ0</accession>
<dbReference type="Pfam" id="PF06463">
    <property type="entry name" value="Mob_synth_C"/>
    <property type="match status" value="1"/>
</dbReference>
<evidence type="ECO:0000256" key="6">
    <source>
        <dbReference type="ARBA" id="ARBA00022741"/>
    </source>
</evidence>
<evidence type="ECO:0000256" key="1">
    <source>
        <dbReference type="ARBA" id="ARBA00001966"/>
    </source>
</evidence>
<dbReference type="NCBIfam" id="TIGR02666">
    <property type="entry name" value="moaA"/>
    <property type="match status" value="1"/>
</dbReference>
<evidence type="ECO:0000313" key="15">
    <source>
        <dbReference type="Proteomes" id="UP000295649"/>
    </source>
</evidence>
<evidence type="ECO:0000313" key="14">
    <source>
        <dbReference type="EMBL" id="TCV88561.1"/>
    </source>
</evidence>
<comment type="cofactor">
    <cofactor evidence="1">
        <name>[4Fe-4S] cluster</name>
        <dbReference type="ChEBI" id="CHEBI:49883"/>
    </cofactor>
</comment>
<dbReference type="SFLD" id="SFLDG01383">
    <property type="entry name" value="cyclic_pyranopterin_phosphate"/>
    <property type="match status" value="1"/>
</dbReference>
<dbReference type="EC" id="4.1.99.22" evidence="2"/>
<dbReference type="SFLD" id="SFLDS00029">
    <property type="entry name" value="Radical_SAM"/>
    <property type="match status" value="1"/>
</dbReference>
<dbReference type="Proteomes" id="UP000295649">
    <property type="component" value="Unassembled WGS sequence"/>
</dbReference>